<sequence>MKVGVIGPGAWGRNMLRVIQESRRAEIALLCDRNDATLAEMAPRSPQARATAAYEAVLASP</sequence>
<dbReference type="EMBL" id="VGJX01000400">
    <property type="protein sequence ID" value="MBM3274985.1"/>
    <property type="molecule type" value="Genomic_DNA"/>
</dbReference>
<dbReference type="Gene3D" id="3.40.50.720">
    <property type="entry name" value="NAD(P)-binding Rossmann-like Domain"/>
    <property type="match status" value="1"/>
</dbReference>
<accession>A0A938BNC8</accession>
<dbReference type="InterPro" id="IPR036291">
    <property type="entry name" value="NAD(P)-bd_dom_sf"/>
</dbReference>
<dbReference type="AlphaFoldDB" id="A0A938BNC8"/>
<protein>
    <recommendedName>
        <fullName evidence="3">Gfo/Idh/MocA family oxidoreductase</fullName>
    </recommendedName>
</protein>
<dbReference type="Proteomes" id="UP000703893">
    <property type="component" value="Unassembled WGS sequence"/>
</dbReference>
<dbReference type="SUPFAM" id="SSF51735">
    <property type="entry name" value="NAD(P)-binding Rossmann-fold domains"/>
    <property type="match status" value="1"/>
</dbReference>
<evidence type="ECO:0000313" key="2">
    <source>
        <dbReference type="Proteomes" id="UP000703893"/>
    </source>
</evidence>
<evidence type="ECO:0000313" key="1">
    <source>
        <dbReference type="EMBL" id="MBM3274985.1"/>
    </source>
</evidence>
<organism evidence="1 2">
    <name type="scientific">Candidatus Tanganyikabacteria bacterium</name>
    <dbReference type="NCBI Taxonomy" id="2961651"/>
    <lineage>
        <taxon>Bacteria</taxon>
        <taxon>Bacillati</taxon>
        <taxon>Candidatus Sericytochromatia</taxon>
        <taxon>Candidatus Tanganyikabacteria</taxon>
    </lineage>
</organism>
<gene>
    <name evidence="1" type="ORF">FJZ00_07520</name>
</gene>
<reference evidence="1 2" key="1">
    <citation type="submission" date="2019-03" db="EMBL/GenBank/DDBJ databases">
        <title>Lake Tanganyika Metagenome-Assembled Genomes (MAGs).</title>
        <authorList>
            <person name="Tran P."/>
        </authorList>
    </citation>
    <scope>NUCLEOTIDE SEQUENCE [LARGE SCALE GENOMIC DNA]</scope>
    <source>
        <strain evidence="1">K_DeepCast_65m_m2_236</strain>
    </source>
</reference>
<comment type="caution">
    <text evidence="1">The sequence shown here is derived from an EMBL/GenBank/DDBJ whole genome shotgun (WGS) entry which is preliminary data.</text>
</comment>
<feature type="non-terminal residue" evidence="1">
    <location>
        <position position="61"/>
    </location>
</feature>
<evidence type="ECO:0008006" key="3">
    <source>
        <dbReference type="Google" id="ProtNLM"/>
    </source>
</evidence>
<name>A0A938BNC8_9BACT</name>
<proteinExistence type="predicted"/>